<gene>
    <name evidence="2" type="ORF">SDRG_05965</name>
</gene>
<keyword evidence="3" id="KW-1185">Reference proteome</keyword>
<feature type="region of interest" description="Disordered" evidence="1">
    <location>
        <begin position="1"/>
        <end position="26"/>
    </location>
</feature>
<accession>T0QF25</accession>
<evidence type="ECO:0000313" key="3">
    <source>
        <dbReference type="Proteomes" id="UP000030762"/>
    </source>
</evidence>
<proteinExistence type="predicted"/>
<dbReference type="EMBL" id="JH767147">
    <property type="protein sequence ID" value="EQC36514.1"/>
    <property type="molecule type" value="Genomic_DNA"/>
</dbReference>
<dbReference type="VEuPathDB" id="FungiDB:SDRG_05965"/>
<dbReference type="Proteomes" id="UP000030762">
    <property type="component" value="Unassembled WGS sequence"/>
</dbReference>
<evidence type="ECO:0000256" key="1">
    <source>
        <dbReference type="SAM" id="MobiDB-lite"/>
    </source>
</evidence>
<organism evidence="2 3">
    <name type="scientific">Saprolegnia diclina (strain VS20)</name>
    <dbReference type="NCBI Taxonomy" id="1156394"/>
    <lineage>
        <taxon>Eukaryota</taxon>
        <taxon>Sar</taxon>
        <taxon>Stramenopiles</taxon>
        <taxon>Oomycota</taxon>
        <taxon>Saprolegniomycetes</taxon>
        <taxon>Saprolegniales</taxon>
        <taxon>Saprolegniaceae</taxon>
        <taxon>Saprolegnia</taxon>
    </lineage>
</organism>
<dbReference type="RefSeq" id="XP_008609935.1">
    <property type="nucleotide sequence ID" value="XM_008611713.1"/>
</dbReference>
<dbReference type="InParanoid" id="T0QF25"/>
<dbReference type="AlphaFoldDB" id="T0QF25"/>
<name>T0QF25_SAPDV</name>
<evidence type="ECO:0000313" key="2">
    <source>
        <dbReference type="EMBL" id="EQC36514.1"/>
    </source>
</evidence>
<reference evidence="2 3" key="1">
    <citation type="submission" date="2012-04" db="EMBL/GenBank/DDBJ databases">
        <title>The Genome Sequence of Saprolegnia declina VS20.</title>
        <authorList>
            <consortium name="The Broad Institute Genome Sequencing Platform"/>
            <person name="Russ C."/>
            <person name="Nusbaum C."/>
            <person name="Tyler B."/>
            <person name="van West P."/>
            <person name="Dieguez-Uribeondo J."/>
            <person name="de Bruijn I."/>
            <person name="Tripathy S."/>
            <person name="Jiang R."/>
            <person name="Young S.K."/>
            <person name="Zeng Q."/>
            <person name="Gargeya S."/>
            <person name="Fitzgerald M."/>
            <person name="Haas B."/>
            <person name="Abouelleil A."/>
            <person name="Alvarado L."/>
            <person name="Arachchi H.M."/>
            <person name="Berlin A."/>
            <person name="Chapman S.B."/>
            <person name="Goldberg J."/>
            <person name="Griggs A."/>
            <person name="Gujja S."/>
            <person name="Hansen M."/>
            <person name="Howarth C."/>
            <person name="Imamovic A."/>
            <person name="Larimer J."/>
            <person name="McCowen C."/>
            <person name="Montmayeur A."/>
            <person name="Murphy C."/>
            <person name="Neiman D."/>
            <person name="Pearson M."/>
            <person name="Priest M."/>
            <person name="Roberts A."/>
            <person name="Saif S."/>
            <person name="Shea T."/>
            <person name="Sisk P."/>
            <person name="Sykes S."/>
            <person name="Wortman J."/>
            <person name="Nusbaum C."/>
            <person name="Birren B."/>
        </authorList>
    </citation>
    <scope>NUCLEOTIDE SEQUENCE [LARGE SCALE GENOMIC DNA]</scope>
    <source>
        <strain evidence="2 3">VS20</strain>
    </source>
</reference>
<sequence length="103" mass="11339">MTKLKTPSPRNRVPRPRLDAASTQAQATTAENAELFRSIAESALIFANLVQQIADETIEVSEREKEEILAIGRLVQAFVQKYARGDSTDLGEWPIADASPSLK</sequence>
<protein>
    <submittedName>
        <fullName evidence="2">Uncharacterized protein</fullName>
    </submittedName>
</protein>
<dbReference type="GeneID" id="19946692"/>